<dbReference type="GO" id="GO:0019512">
    <property type="term" value="P:lactose catabolic process via tagatose-6-phosphate"/>
    <property type="evidence" value="ECO:0007669"/>
    <property type="project" value="UniProtKB-UniRule"/>
</dbReference>
<dbReference type="EMBL" id="QRMZ01000005">
    <property type="protein sequence ID" value="RHK07292.1"/>
    <property type="molecule type" value="Genomic_DNA"/>
</dbReference>
<evidence type="ECO:0000313" key="8">
    <source>
        <dbReference type="Proteomes" id="UP000286288"/>
    </source>
</evidence>
<keyword evidence="4 6" id="KW-0423">Lactose metabolism</keyword>
<dbReference type="HAMAP" id="MF_00734">
    <property type="entry name" value="LacD"/>
    <property type="match status" value="1"/>
</dbReference>
<gene>
    <name evidence="6 7" type="primary">lacD</name>
    <name evidence="7" type="ORF">DW084_05395</name>
</gene>
<evidence type="ECO:0000313" key="7">
    <source>
        <dbReference type="EMBL" id="RHK07292.1"/>
    </source>
</evidence>
<protein>
    <recommendedName>
        <fullName evidence="6">Tagatose 1,6-diphosphate aldolase</fullName>
        <ecNumber evidence="6">4.1.2.40</ecNumber>
    </recommendedName>
    <alternativeName>
        <fullName evidence="6">D-tagatose-1,6-bisphosphate aldolase</fullName>
    </alternativeName>
    <alternativeName>
        <fullName evidence="6">Tagatose-bisphosphate aldolase</fullName>
    </alternativeName>
</protein>
<proteinExistence type="inferred from homology"/>
<dbReference type="Proteomes" id="UP000286288">
    <property type="component" value="Unassembled WGS sequence"/>
</dbReference>
<dbReference type="Gene3D" id="3.20.20.70">
    <property type="entry name" value="Aldolase class I"/>
    <property type="match status" value="1"/>
</dbReference>
<reference evidence="7 8" key="1">
    <citation type="submission" date="2018-08" db="EMBL/GenBank/DDBJ databases">
        <title>A genome reference for cultivated species of the human gut microbiota.</title>
        <authorList>
            <person name="Zou Y."/>
            <person name="Xue W."/>
            <person name="Luo G."/>
        </authorList>
    </citation>
    <scope>NUCLEOTIDE SEQUENCE [LARGE SCALE GENOMIC DNA]</scope>
    <source>
        <strain evidence="7 8">AF48-16</strain>
    </source>
</reference>
<dbReference type="GO" id="GO:0009024">
    <property type="term" value="F:tagatose-6-phosphate kinase activity"/>
    <property type="evidence" value="ECO:0007669"/>
    <property type="project" value="InterPro"/>
</dbReference>
<evidence type="ECO:0000256" key="1">
    <source>
        <dbReference type="ARBA" id="ARBA00000567"/>
    </source>
</evidence>
<dbReference type="Pfam" id="PF01791">
    <property type="entry name" value="DeoC"/>
    <property type="match status" value="1"/>
</dbReference>
<dbReference type="InterPro" id="IPR005927">
    <property type="entry name" value="Tag_1.6-dipho_adolase"/>
</dbReference>
<comment type="caution">
    <text evidence="7">The sequence shown here is derived from an EMBL/GenBank/DDBJ whole genome shotgun (WGS) entry which is preliminary data.</text>
</comment>
<sequence length="339" mass="37213">MDKKGGILMKATVTKAKKAAMDRLSTKEGVIAALAIDQRGALKKMMAALGVEADAEKISQFKTLVSQELTPYASSILLDPEYGLAAAQSRDPEAGLLLAYEKTGYDATTPGRLPDLLGEWSVERLKAAGADAIKFLLYYDVDEDAQINQLKHVFVERLGSECQAADLPFFLEVLSYDAKLPEVDSKAYAQRKPEKVIGLMKEFSKPQYKVDVLKVEVPVNMNYVAGFAKEEAVYTKEEAAAYFKAQSDATHLPFIFLSAGVSASLFQETLVFAKEAGSTFNGVLCGRATWKDGVEPFVKQGTEAAQEWLASTGKQHIEDLNEVIQKTATSWWDKVTVEE</sequence>
<dbReference type="PANTHER" id="PTHR39340:SF1">
    <property type="entry name" value="SULFOFRUCTOSEPHOSPHATE ALDOLASE"/>
    <property type="match status" value="1"/>
</dbReference>
<dbReference type="SUPFAM" id="SSF51569">
    <property type="entry name" value="Aldolase"/>
    <property type="match status" value="1"/>
</dbReference>
<dbReference type="EC" id="4.1.2.40" evidence="6"/>
<evidence type="ECO:0000256" key="2">
    <source>
        <dbReference type="ARBA" id="ARBA00005191"/>
    </source>
</evidence>
<dbReference type="InterPro" id="IPR002915">
    <property type="entry name" value="DeoC/FbaB/LacD_aldolase"/>
</dbReference>
<name>A0A415EVF0_ENTCA</name>
<comment type="similarity">
    <text evidence="3 6">Belongs to the aldolase LacD family.</text>
</comment>
<organism evidence="7 8">
    <name type="scientific">Enterococcus casseliflavus</name>
    <name type="common">Enterococcus flavescens</name>
    <dbReference type="NCBI Taxonomy" id="37734"/>
    <lineage>
        <taxon>Bacteria</taxon>
        <taxon>Bacillati</taxon>
        <taxon>Bacillota</taxon>
        <taxon>Bacilli</taxon>
        <taxon>Lactobacillales</taxon>
        <taxon>Enterococcaceae</taxon>
        <taxon>Enterococcus</taxon>
    </lineage>
</organism>
<evidence type="ECO:0000256" key="3">
    <source>
        <dbReference type="ARBA" id="ARBA00008679"/>
    </source>
</evidence>
<evidence type="ECO:0000256" key="4">
    <source>
        <dbReference type="ARBA" id="ARBA00022736"/>
    </source>
</evidence>
<dbReference type="NCBIfam" id="NF009498">
    <property type="entry name" value="PRK12858.1"/>
    <property type="match status" value="1"/>
</dbReference>
<evidence type="ECO:0000256" key="5">
    <source>
        <dbReference type="ARBA" id="ARBA00023239"/>
    </source>
</evidence>
<dbReference type="PANTHER" id="PTHR39340">
    <property type="entry name" value="SULFOFRUCTOSEPHOSPHATE ALDOLASE"/>
    <property type="match status" value="1"/>
</dbReference>
<dbReference type="NCBIfam" id="NF009065">
    <property type="entry name" value="PRK12399.1"/>
    <property type="match status" value="1"/>
</dbReference>
<dbReference type="AlphaFoldDB" id="A0A415EVF0"/>
<dbReference type="InterPro" id="IPR013785">
    <property type="entry name" value="Aldolase_TIM"/>
</dbReference>
<dbReference type="SMART" id="SM01133">
    <property type="entry name" value="DeoC"/>
    <property type="match status" value="1"/>
</dbReference>
<accession>A0A415EVF0</accession>
<dbReference type="NCBIfam" id="TIGR01232">
    <property type="entry name" value="lacD"/>
    <property type="match status" value="1"/>
</dbReference>
<dbReference type="GO" id="GO:0061595">
    <property type="term" value="F:6-deoxy-6-sulfofructose-1-phosphate aldolase activity"/>
    <property type="evidence" value="ECO:0007669"/>
    <property type="project" value="TreeGrafter"/>
</dbReference>
<evidence type="ECO:0000256" key="6">
    <source>
        <dbReference type="HAMAP-Rule" id="MF_00734"/>
    </source>
</evidence>
<dbReference type="InterPro" id="IPR050552">
    <property type="entry name" value="LacD_aldolase"/>
</dbReference>
<dbReference type="GO" id="GO:2001059">
    <property type="term" value="P:D-tagatose 6-phosphate catabolic process"/>
    <property type="evidence" value="ECO:0007669"/>
    <property type="project" value="UniProtKB-UniRule"/>
</dbReference>
<dbReference type="UniPathway" id="UPA00704">
    <property type="reaction ID" value="UER00716"/>
</dbReference>
<dbReference type="GO" id="GO:0009025">
    <property type="term" value="F:tagatose-bisphosphate aldolase activity"/>
    <property type="evidence" value="ECO:0007669"/>
    <property type="project" value="UniProtKB-UniRule"/>
</dbReference>
<dbReference type="GO" id="GO:1902777">
    <property type="term" value="P:6-sulfoquinovose(1-) catabolic process"/>
    <property type="evidence" value="ECO:0007669"/>
    <property type="project" value="TreeGrafter"/>
</dbReference>
<comment type="catalytic activity">
    <reaction evidence="1 6">
        <text>D-tagatofuranose 1,6-bisphosphate = D-glyceraldehyde 3-phosphate + dihydroxyacetone phosphate</text>
        <dbReference type="Rhea" id="RHEA:22948"/>
        <dbReference type="ChEBI" id="CHEBI:57642"/>
        <dbReference type="ChEBI" id="CHEBI:58694"/>
        <dbReference type="ChEBI" id="CHEBI:59776"/>
        <dbReference type="EC" id="4.1.2.40"/>
    </reaction>
</comment>
<dbReference type="NCBIfam" id="NF003180">
    <property type="entry name" value="PRK04161.1"/>
    <property type="match status" value="1"/>
</dbReference>
<keyword evidence="5 6" id="KW-0456">Lyase</keyword>
<comment type="pathway">
    <text evidence="2 6">Carbohydrate metabolism; D-tagatose 6-phosphate degradation; D-glyceraldehyde 3-phosphate and glycerone phosphate from D-tagatose 6-phosphate: step 2/2.</text>
</comment>